<evidence type="ECO:0000313" key="10">
    <source>
        <dbReference type="Proteomes" id="UP000554235"/>
    </source>
</evidence>
<feature type="region of interest" description="Disordered" evidence="7">
    <location>
        <begin position="31"/>
        <end position="67"/>
    </location>
</feature>
<gene>
    <name evidence="9" type="ORF">FALBO_13726</name>
</gene>
<dbReference type="GO" id="GO:0005783">
    <property type="term" value="C:endoplasmic reticulum"/>
    <property type="evidence" value="ECO:0007669"/>
    <property type="project" value="UniProtKB-SubCell"/>
</dbReference>
<evidence type="ECO:0000313" key="9">
    <source>
        <dbReference type="EMBL" id="KAF4459513.1"/>
    </source>
</evidence>
<accession>A0A8H4P6T8</accession>
<dbReference type="InterPro" id="IPR052374">
    <property type="entry name" value="SERAC1"/>
</dbReference>
<dbReference type="InterPro" id="IPR000608">
    <property type="entry name" value="UBC"/>
</dbReference>
<proteinExistence type="predicted"/>
<name>A0A8H4P6T8_9HYPO</name>
<reference evidence="9 10" key="1">
    <citation type="submission" date="2020-01" db="EMBL/GenBank/DDBJ databases">
        <title>Identification and distribution of gene clusters putatively required for synthesis of sphingolipid metabolism inhibitors in phylogenetically diverse species of the filamentous fungus Fusarium.</title>
        <authorList>
            <person name="Kim H.-S."/>
            <person name="Busman M."/>
            <person name="Brown D.W."/>
            <person name="Divon H."/>
            <person name="Uhlig S."/>
            <person name="Proctor R.H."/>
        </authorList>
    </citation>
    <scope>NUCLEOTIDE SEQUENCE [LARGE SCALE GENOMIC DNA]</scope>
    <source>
        <strain evidence="9 10">NRRL 20459</strain>
    </source>
</reference>
<keyword evidence="6" id="KW-0472">Membrane</keyword>
<dbReference type="EMBL" id="JAADYS010002155">
    <property type="protein sequence ID" value="KAF4459513.1"/>
    <property type="molecule type" value="Genomic_DNA"/>
</dbReference>
<evidence type="ECO:0000256" key="5">
    <source>
        <dbReference type="ARBA" id="ARBA00023128"/>
    </source>
</evidence>
<feature type="compositionally biased region" description="Polar residues" evidence="7">
    <location>
        <begin position="53"/>
        <end position="63"/>
    </location>
</feature>
<evidence type="ECO:0000256" key="3">
    <source>
        <dbReference type="ARBA" id="ARBA00004370"/>
    </source>
</evidence>
<evidence type="ECO:0000256" key="7">
    <source>
        <dbReference type="SAM" id="MobiDB-lite"/>
    </source>
</evidence>
<dbReference type="Gene3D" id="3.10.110.10">
    <property type="entry name" value="Ubiquitin Conjugating Enzyme"/>
    <property type="match status" value="1"/>
</dbReference>
<dbReference type="Pfam" id="PF00179">
    <property type="entry name" value="UQ_con"/>
    <property type="match status" value="1"/>
</dbReference>
<dbReference type="SUPFAM" id="SSF54495">
    <property type="entry name" value="UBC-like"/>
    <property type="match status" value="1"/>
</dbReference>
<dbReference type="SUPFAM" id="SSF53474">
    <property type="entry name" value="alpha/beta-Hydrolases"/>
    <property type="match status" value="1"/>
</dbReference>
<dbReference type="GO" id="GO:0005739">
    <property type="term" value="C:mitochondrion"/>
    <property type="evidence" value="ECO:0007669"/>
    <property type="project" value="UniProtKB-SubCell"/>
</dbReference>
<keyword evidence="4" id="KW-0256">Endoplasmic reticulum</keyword>
<dbReference type="GO" id="GO:0016020">
    <property type="term" value="C:membrane"/>
    <property type="evidence" value="ECO:0007669"/>
    <property type="project" value="UniProtKB-SubCell"/>
</dbReference>
<feature type="non-terminal residue" evidence="9">
    <location>
        <position position="1"/>
    </location>
</feature>
<dbReference type="CDD" id="cd00195">
    <property type="entry name" value="UBCc_UEV"/>
    <property type="match status" value="1"/>
</dbReference>
<dbReference type="PANTHER" id="PTHR48182">
    <property type="entry name" value="PROTEIN SERAC1"/>
    <property type="match status" value="1"/>
</dbReference>
<feature type="compositionally biased region" description="Basic and acidic residues" evidence="7">
    <location>
        <begin position="43"/>
        <end position="52"/>
    </location>
</feature>
<dbReference type="OrthoDB" id="7464126at2759"/>
<evidence type="ECO:0000256" key="1">
    <source>
        <dbReference type="ARBA" id="ARBA00004173"/>
    </source>
</evidence>
<dbReference type="Gene3D" id="3.40.50.1820">
    <property type="entry name" value="alpha/beta hydrolase"/>
    <property type="match status" value="1"/>
</dbReference>
<keyword evidence="5" id="KW-0496">Mitochondrion</keyword>
<dbReference type="InterPro" id="IPR016135">
    <property type="entry name" value="UBQ-conjugating_enzyme/RWD"/>
</dbReference>
<keyword evidence="10" id="KW-1185">Reference proteome</keyword>
<comment type="subcellular location">
    <subcellularLocation>
        <location evidence="2">Endoplasmic reticulum</location>
    </subcellularLocation>
    <subcellularLocation>
        <location evidence="3">Membrane</location>
    </subcellularLocation>
    <subcellularLocation>
        <location evidence="1">Mitochondrion</location>
    </subcellularLocation>
</comment>
<protein>
    <submittedName>
        <fullName evidence="9">Kinesin light chain</fullName>
    </submittedName>
</protein>
<evidence type="ECO:0000256" key="6">
    <source>
        <dbReference type="ARBA" id="ARBA00023136"/>
    </source>
</evidence>
<organism evidence="9 10">
    <name type="scientific">Fusarium albosuccineum</name>
    <dbReference type="NCBI Taxonomy" id="1237068"/>
    <lineage>
        <taxon>Eukaryota</taxon>
        <taxon>Fungi</taxon>
        <taxon>Dikarya</taxon>
        <taxon>Ascomycota</taxon>
        <taxon>Pezizomycotina</taxon>
        <taxon>Sordariomycetes</taxon>
        <taxon>Hypocreomycetidae</taxon>
        <taxon>Hypocreales</taxon>
        <taxon>Nectriaceae</taxon>
        <taxon>Fusarium</taxon>
        <taxon>Fusarium decemcellulare species complex</taxon>
    </lineage>
</organism>
<evidence type="ECO:0000256" key="4">
    <source>
        <dbReference type="ARBA" id="ARBA00022824"/>
    </source>
</evidence>
<dbReference type="AlphaFoldDB" id="A0A8H4P6T8"/>
<dbReference type="InterPro" id="IPR029058">
    <property type="entry name" value="AB_hydrolase_fold"/>
</dbReference>
<evidence type="ECO:0000259" key="8">
    <source>
        <dbReference type="Pfam" id="PF00179"/>
    </source>
</evidence>
<evidence type="ECO:0000256" key="2">
    <source>
        <dbReference type="ARBA" id="ARBA00004240"/>
    </source>
</evidence>
<comment type="caution">
    <text evidence="9">The sequence shown here is derived from an EMBL/GenBank/DDBJ whole genome shotgun (WGS) entry which is preliminary data.</text>
</comment>
<dbReference type="PANTHER" id="PTHR48182:SF2">
    <property type="entry name" value="PROTEIN SERAC1"/>
    <property type="match status" value="1"/>
</dbReference>
<feature type="domain" description="UBC core" evidence="8">
    <location>
        <begin position="405"/>
        <end position="496"/>
    </location>
</feature>
<sequence length="643" mass="72916">LAIRPVTCRQLPGCSDDTLWTMKKLRSRLRRNLSPATGSEDSETAREPRLGDTSESAAPSTFESFEEPSIPTFPDGIEVWHDCPDASVDICFVHGLSGNRTGTWTAHGQSTPWPKRLLPLELGKARILTYGYDAYVVTKSVASSNRLIDHATNLLTDLTVDRRRCNASSRPLIFVAHSLGGLICKEAILLSRNNPNQYRRDLFASIKGQLPLWVPPTRILETDDQFLESIQVRFLAMIREQREAGRQLEVACFFEELPLPRVGKVVSKESATFEGYDPVTIHANHKDMVKFSSAEQTGFKRLVGELTLWGSEIGQKMPIQETSIAANTGIMEKSLIAASKPCYGPHVSMRLHNEFRLDMQAVGPKWTAVYEKWRDDTGKQTPEDYLGGTYFCAFPGPNDTTSIRADVNLEVKTYPIKWSITSPDSAYYPGRHEGKVEIPSDYPFRSPWVIWNTPIFSPFVSFDKVRLGHVSTDWNVGQWSPRFTIRNILQSIANFLVYEPFCSRLPQIEGWTLPCLYHPVGMLGGLTSGGNSALVHSDEFRLVTNFFCRAYNQIDDYRMSNPNVEDAEKRQSICAILALQKVFEHLKSRVDMRNFLGHLENMEKIEDEDVEADFQVYMTNEEWILKEQEWANICSRKYGLGFV</sequence>
<dbReference type="Proteomes" id="UP000554235">
    <property type="component" value="Unassembled WGS sequence"/>
</dbReference>